<gene>
    <name evidence="5" type="ORF">KsCSTR_01810</name>
    <name evidence="6" type="ORF">KSMBR1_2004</name>
    <name evidence="4" type="ORF">kustc0277</name>
</gene>
<dbReference type="GO" id="GO:0009691">
    <property type="term" value="P:cytokinin biosynthetic process"/>
    <property type="evidence" value="ECO:0007669"/>
    <property type="project" value="UniProtKB-UniRule"/>
</dbReference>
<dbReference type="Proteomes" id="UP000221734">
    <property type="component" value="Chromosome Kuenenia_stuttgartiensis_MBR1"/>
</dbReference>
<dbReference type="InterPro" id="IPR005269">
    <property type="entry name" value="LOG"/>
</dbReference>
<dbReference type="Pfam" id="PF03641">
    <property type="entry name" value="Lysine_decarbox"/>
    <property type="match status" value="1"/>
</dbReference>
<dbReference type="EC" id="3.2.2.n1" evidence="3"/>
<evidence type="ECO:0000313" key="7">
    <source>
        <dbReference type="Proteomes" id="UP000221734"/>
    </source>
</evidence>
<proteinExistence type="inferred from homology"/>
<reference evidence="5 8" key="5">
    <citation type="submission" date="2020-02" db="EMBL/GenBank/DDBJ databases">
        <title>Newly sequenced genome of strain CSTR1 showed variability in Candidatus Kuenenia stuttgartiensis genomes.</title>
        <authorList>
            <person name="Ding C."/>
            <person name="Adrian L."/>
        </authorList>
    </citation>
    <scope>NUCLEOTIDE SEQUENCE [LARGE SCALE GENOMIC DNA]</scope>
    <source>
        <strain evidence="5 8">CSTR1</strain>
    </source>
</reference>
<organism evidence="4">
    <name type="scientific">Kuenenia stuttgartiensis</name>
    <dbReference type="NCBI Taxonomy" id="174633"/>
    <lineage>
        <taxon>Bacteria</taxon>
        <taxon>Pseudomonadati</taxon>
        <taxon>Planctomycetota</taxon>
        <taxon>Candidatus Brocadiia</taxon>
        <taxon>Candidatus Brocadiales</taxon>
        <taxon>Candidatus Brocadiaceae</taxon>
        <taxon>Candidatus Kuenenia</taxon>
    </lineage>
</organism>
<dbReference type="NCBIfam" id="TIGR00730">
    <property type="entry name" value="Rossman fold protein, TIGR00730 family"/>
    <property type="match status" value="1"/>
</dbReference>
<accession>Q1PUX4</accession>
<dbReference type="Gene3D" id="3.40.50.450">
    <property type="match status" value="1"/>
</dbReference>
<keyword evidence="3" id="KW-0203">Cytokinin biosynthesis</keyword>
<evidence type="ECO:0000256" key="2">
    <source>
        <dbReference type="ARBA" id="ARBA00006763"/>
    </source>
</evidence>
<evidence type="ECO:0000313" key="4">
    <source>
        <dbReference type="EMBL" id="CAJ71022.1"/>
    </source>
</evidence>
<reference evidence="6" key="4">
    <citation type="submission" date="2017-10" db="EMBL/GenBank/DDBJ databases">
        <authorList>
            <person name="Banno H."/>
            <person name="Chua N.-H."/>
        </authorList>
    </citation>
    <scope>NUCLEOTIDE SEQUENCE [LARGE SCALE GENOMIC DNA]</scope>
    <source>
        <strain evidence="6">Kuenenia_mbr1_ru-nijmegen</strain>
    </source>
</reference>
<dbReference type="PANTHER" id="PTHR31223">
    <property type="entry name" value="LOG FAMILY PROTEIN YJL055W"/>
    <property type="match status" value="1"/>
</dbReference>
<evidence type="ECO:0000313" key="5">
    <source>
        <dbReference type="EMBL" id="QII09560.1"/>
    </source>
</evidence>
<evidence type="ECO:0000313" key="6">
    <source>
        <dbReference type="EMBL" id="SOH04502.1"/>
    </source>
</evidence>
<evidence type="ECO:0000256" key="1">
    <source>
        <dbReference type="ARBA" id="ARBA00000274"/>
    </source>
</evidence>
<keyword evidence="5" id="KW-0326">Glycosidase</keyword>
<evidence type="ECO:0000256" key="3">
    <source>
        <dbReference type="RuleBase" id="RU363015"/>
    </source>
</evidence>
<dbReference type="PANTHER" id="PTHR31223:SF70">
    <property type="entry name" value="LOG FAMILY PROTEIN YJL055W"/>
    <property type="match status" value="1"/>
</dbReference>
<dbReference type="EMBL" id="CT573073">
    <property type="protein sequence ID" value="CAJ71022.1"/>
    <property type="molecule type" value="Genomic_DNA"/>
</dbReference>
<comment type="catalytic activity">
    <reaction evidence="1">
        <text>AMP + H2O = D-ribose 5-phosphate + adenine</text>
        <dbReference type="Rhea" id="RHEA:20129"/>
        <dbReference type="ChEBI" id="CHEBI:15377"/>
        <dbReference type="ChEBI" id="CHEBI:16708"/>
        <dbReference type="ChEBI" id="CHEBI:78346"/>
        <dbReference type="ChEBI" id="CHEBI:456215"/>
        <dbReference type="EC" id="3.2.2.4"/>
    </reaction>
</comment>
<reference evidence="7" key="3">
    <citation type="submission" date="2017-10" db="EMBL/GenBank/DDBJ databases">
        <authorList>
            <person name="Frank J."/>
        </authorList>
    </citation>
    <scope>NUCLEOTIDE SEQUENCE [LARGE SCALE GENOMIC DNA]</scope>
</reference>
<evidence type="ECO:0000313" key="8">
    <source>
        <dbReference type="Proteomes" id="UP000501926"/>
    </source>
</evidence>
<reference evidence="4" key="2">
    <citation type="submission" date="2006-01" db="EMBL/GenBank/DDBJ databases">
        <authorList>
            <person name="Genoscope"/>
        </authorList>
    </citation>
    <scope>NUCLEOTIDE SEQUENCE</scope>
</reference>
<keyword evidence="3 5" id="KW-0378">Hydrolase</keyword>
<name>Q1PUX4_KUEST</name>
<dbReference type="GO" id="GO:0008714">
    <property type="term" value="F:AMP nucleosidase activity"/>
    <property type="evidence" value="ECO:0007669"/>
    <property type="project" value="UniProtKB-EC"/>
</dbReference>
<keyword evidence="7" id="KW-1185">Reference proteome</keyword>
<protein>
    <recommendedName>
        <fullName evidence="3">Cytokinin riboside 5'-monophosphate phosphoribohydrolase</fullName>
        <ecNumber evidence="3">3.2.2.n1</ecNumber>
    </recommendedName>
</protein>
<reference evidence="4" key="1">
    <citation type="journal article" date="2006" name="Nature">
        <title>Deciphering the evolution and metabolism of an anammox bacterium from a community genome.</title>
        <authorList>
            <person name="Strous M."/>
            <person name="Pelletier E."/>
            <person name="Mangenot S."/>
            <person name="Rattei T."/>
            <person name="Lehner A."/>
            <person name="Taylor M.W."/>
            <person name="Horn M."/>
            <person name="Daims H."/>
            <person name="Bartol-Mavel D."/>
            <person name="Wincker P."/>
            <person name="Barbe V."/>
            <person name="Fonknechten N."/>
            <person name="Vallenet D."/>
            <person name="Segurens B."/>
            <person name="Schenowitz-Truong C."/>
            <person name="Medigue C."/>
            <person name="Collingro A."/>
            <person name="Snel B."/>
            <person name="Dutilh B.E."/>
            <person name="OpDenCamp H.J.M."/>
            <person name="vanDerDrift C."/>
            <person name="Cirpus I."/>
            <person name="vanDePas-Schoonen K.T."/>
            <person name="Harhangi H.R."/>
            <person name="vanNiftrik L."/>
            <person name="Schmid M."/>
            <person name="Keltjens J."/>
            <person name="vanDeVossenberg J."/>
            <person name="Kartal B."/>
            <person name="Meier H."/>
            <person name="Frishman D."/>
            <person name="Huynen M.A."/>
            <person name="Mewes H."/>
            <person name="Weissenbach J."/>
            <person name="Jetten M.S.M."/>
            <person name="Wagner M."/>
            <person name="LePaslier D."/>
        </authorList>
    </citation>
    <scope>NUCLEOTIDE SEQUENCE</scope>
</reference>
<dbReference type="AlphaFoldDB" id="Q1PUX4"/>
<dbReference type="InterPro" id="IPR031100">
    <property type="entry name" value="LOG_fam"/>
</dbReference>
<sequence>MNRNSMDMENNIPVKRICVFCGSNSGQRPAYKDAAKKLGKALTARGIGLVYGGGSVGLMGVIAETVMREKGEVIGVIPKALFSREIVRREVTEFHEVASMHERKTLMVQLSDAFIAMPGGCGTMDEFFEIVTWSQLELHAKPIGILNVEGYFDLLLQFIDHIIRERFARPEHGQLILRSDNPDELLQMLIQKKTLPPSGKLIDWKES</sequence>
<dbReference type="Proteomes" id="UP000501926">
    <property type="component" value="Chromosome"/>
</dbReference>
<dbReference type="EMBL" id="LT934425">
    <property type="protein sequence ID" value="SOH04502.1"/>
    <property type="molecule type" value="Genomic_DNA"/>
</dbReference>
<dbReference type="KEGG" id="kst:KSMBR1_2004"/>
<dbReference type="RefSeq" id="WP_230405716.1">
    <property type="nucleotide sequence ID" value="NZ_CP049055.1"/>
</dbReference>
<comment type="similarity">
    <text evidence="2 3">Belongs to the LOG family.</text>
</comment>
<dbReference type="SUPFAM" id="SSF102405">
    <property type="entry name" value="MCP/YpsA-like"/>
    <property type="match status" value="1"/>
</dbReference>
<dbReference type="EMBL" id="CP049055">
    <property type="protein sequence ID" value="QII09560.1"/>
    <property type="molecule type" value="Genomic_DNA"/>
</dbReference>
<dbReference type="GO" id="GO:0005829">
    <property type="term" value="C:cytosol"/>
    <property type="evidence" value="ECO:0007669"/>
    <property type="project" value="TreeGrafter"/>
</dbReference>